<evidence type="ECO:0000259" key="4">
    <source>
        <dbReference type="SMART" id="SM00043"/>
    </source>
</evidence>
<keyword evidence="6" id="KW-1185">Reference proteome</keyword>
<keyword evidence="1" id="KW-0646">Protease inhibitor</keyword>
<feature type="signal peptide" evidence="3">
    <location>
        <begin position="1"/>
        <end position="24"/>
    </location>
</feature>
<reference evidence="5" key="1">
    <citation type="submission" date="2021-01" db="UniProtKB">
        <authorList>
            <consortium name="EnsemblPlants"/>
        </authorList>
    </citation>
    <scope>IDENTIFICATION</scope>
</reference>
<dbReference type="Pfam" id="PF16845">
    <property type="entry name" value="SQAPI"/>
    <property type="match status" value="1"/>
</dbReference>
<dbReference type="SUPFAM" id="SSF54403">
    <property type="entry name" value="Cystatin/monellin"/>
    <property type="match status" value="1"/>
</dbReference>
<dbReference type="Gramene" id="Kaladp0080s0094.1.v1.1">
    <property type="protein sequence ID" value="Kaladp0080s0094.1.v1.1.CDS.1"/>
    <property type="gene ID" value="Kaladp0080s0094.v1.1"/>
</dbReference>
<dbReference type="InterPro" id="IPR046350">
    <property type="entry name" value="Cystatin_sf"/>
</dbReference>
<protein>
    <recommendedName>
        <fullName evidence="4">Cystatin domain-containing protein</fullName>
    </recommendedName>
</protein>
<evidence type="ECO:0000313" key="5">
    <source>
        <dbReference type="EnsemblPlants" id="Kaladp0080s0094.1.v1.1.CDS.1"/>
    </source>
</evidence>
<evidence type="ECO:0000313" key="6">
    <source>
        <dbReference type="Proteomes" id="UP000594263"/>
    </source>
</evidence>
<dbReference type="PANTHER" id="PTHR47364:SF2">
    <property type="entry name" value="CYSTEINE PROTEINASE INHIBITOR 5"/>
    <property type="match status" value="1"/>
</dbReference>
<feature type="domain" description="Cystatin" evidence="4">
    <location>
        <begin position="25"/>
        <end position="114"/>
    </location>
</feature>
<name>A0A7N0USI5_KALFE</name>
<dbReference type="InterPro" id="IPR000010">
    <property type="entry name" value="Cystatin_dom"/>
</dbReference>
<evidence type="ECO:0000256" key="3">
    <source>
        <dbReference type="SAM" id="SignalP"/>
    </source>
</evidence>
<dbReference type="EnsemblPlants" id="Kaladp0080s0094.1.v1.1">
    <property type="protein sequence ID" value="Kaladp0080s0094.1.v1.1.CDS.1"/>
    <property type="gene ID" value="Kaladp0080s0094.v1.1"/>
</dbReference>
<dbReference type="SMART" id="SM00043">
    <property type="entry name" value="CY"/>
    <property type="match status" value="1"/>
</dbReference>
<dbReference type="CDD" id="cd00042">
    <property type="entry name" value="CY"/>
    <property type="match status" value="1"/>
</dbReference>
<dbReference type="PANTHER" id="PTHR47364">
    <property type="entry name" value="CYSTEINE PROTEINASE INHIBITOR 5"/>
    <property type="match status" value="1"/>
</dbReference>
<keyword evidence="3" id="KW-0732">Signal</keyword>
<organism evidence="5 6">
    <name type="scientific">Kalanchoe fedtschenkoi</name>
    <name type="common">Lavender scallops</name>
    <name type="synonym">South American air plant</name>
    <dbReference type="NCBI Taxonomy" id="63787"/>
    <lineage>
        <taxon>Eukaryota</taxon>
        <taxon>Viridiplantae</taxon>
        <taxon>Streptophyta</taxon>
        <taxon>Embryophyta</taxon>
        <taxon>Tracheophyta</taxon>
        <taxon>Spermatophyta</taxon>
        <taxon>Magnoliopsida</taxon>
        <taxon>eudicotyledons</taxon>
        <taxon>Gunneridae</taxon>
        <taxon>Pentapetalae</taxon>
        <taxon>Saxifragales</taxon>
        <taxon>Crassulaceae</taxon>
        <taxon>Kalanchoe</taxon>
    </lineage>
</organism>
<proteinExistence type="predicted"/>
<dbReference type="Gene3D" id="3.10.450.10">
    <property type="match status" value="1"/>
</dbReference>
<feature type="chain" id="PRO_5029545695" description="Cystatin domain-containing protein" evidence="3">
    <location>
        <begin position="25"/>
        <end position="114"/>
    </location>
</feature>
<evidence type="ECO:0000256" key="2">
    <source>
        <dbReference type="ARBA" id="ARBA00022704"/>
    </source>
</evidence>
<evidence type="ECO:0000256" key="1">
    <source>
        <dbReference type="ARBA" id="ARBA00022690"/>
    </source>
</evidence>
<dbReference type="Proteomes" id="UP000594263">
    <property type="component" value="Unplaced"/>
</dbReference>
<dbReference type="AlphaFoldDB" id="A0A7N0USI5"/>
<sequence length="114" mass="12507">MAFPKTSILLFTLIIFCSVTSSPASQVGGWEPIKNVDDPEIQALAKFALTQHNKLRGVSLQFGRILQGVQQVVSGMNYKLILAATSGGKPGKYEAVVWVQPWQNVKKLTSFRSV</sequence>
<accession>A0A7N0USI5</accession>
<keyword evidence="2" id="KW-0789">Thiol protease inhibitor</keyword>
<dbReference type="OMA" id="WGHETVE"/>
<dbReference type="GO" id="GO:0004869">
    <property type="term" value="F:cysteine-type endopeptidase inhibitor activity"/>
    <property type="evidence" value="ECO:0007669"/>
    <property type="project" value="UniProtKB-KW"/>
</dbReference>